<keyword evidence="3" id="KW-1185">Reference proteome</keyword>
<name>A0A919JBS2_9ACTN</name>
<dbReference type="RefSeq" id="WP_203762433.1">
    <property type="nucleotide sequence ID" value="NZ_BAAAYJ010000042.1"/>
</dbReference>
<dbReference type="EMBL" id="BOMQ01000001">
    <property type="protein sequence ID" value="GIE46485.1"/>
    <property type="molecule type" value="Genomic_DNA"/>
</dbReference>
<accession>A0A919JBS2</accession>
<dbReference type="Proteomes" id="UP000647172">
    <property type="component" value="Unassembled WGS sequence"/>
</dbReference>
<feature type="transmembrane region" description="Helical" evidence="1">
    <location>
        <begin position="254"/>
        <end position="273"/>
    </location>
</feature>
<feature type="transmembrane region" description="Helical" evidence="1">
    <location>
        <begin position="61"/>
        <end position="80"/>
    </location>
</feature>
<sequence length="278" mass="28759">MRPRPLLLTAAAVLAGAHVLGVLFARPLYRPAELLAALCLLAYAIHDASVPRAGADGARTVRWGLSAAVAVLVAGAAMTVPPAPSEGAGWQILSPEQYDGLIWRARLESLVPVAAVLVFALLLLAMLGRTTKSRAVLRTAIVAAALVAGYALLRIVVIEWGADRVSTTESTSPTWSPAAVALPALPALLLALAAVALAVVTATRRRWRAASGAVLLAAVALIWLGAAIAARDAATLFSPDLITPTDALPQPTEATVAALRWAAAILIVSGLGWRRPID</sequence>
<comment type="caution">
    <text evidence="2">The sequence shown here is derived from an EMBL/GenBank/DDBJ whole genome shotgun (WGS) entry which is preliminary data.</text>
</comment>
<feature type="transmembrane region" description="Helical" evidence="1">
    <location>
        <begin position="135"/>
        <end position="158"/>
    </location>
</feature>
<protein>
    <submittedName>
        <fullName evidence="2">Uncharacterized protein</fullName>
    </submittedName>
</protein>
<organism evidence="2 3">
    <name type="scientific">Actinoplanes nipponensis</name>
    <dbReference type="NCBI Taxonomy" id="135950"/>
    <lineage>
        <taxon>Bacteria</taxon>
        <taxon>Bacillati</taxon>
        <taxon>Actinomycetota</taxon>
        <taxon>Actinomycetes</taxon>
        <taxon>Micromonosporales</taxon>
        <taxon>Micromonosporaceae</taxon>
        <taxon>Actinoplanes</taxon>
    </lineage>
</organism>
<gene>
    <name evidence="2" type="ORF">Ani05nite_00190</name>
</gene>
<reference evidence="2" key="1">
    <citation type="submission" date="2021-01" db="EMBL/GenBank/DDBJ databases">
        <title>Whole genome shotgun sequence of Actinoplanes nipponensis NBRC 14063.</title>
        <authorList>
            <person name="Komaki H."/>
            <person name="Tamura T."/>
        </authorList>
    </citation>
    <scope>NUCLEOTIDE SEQUENCE</scope>
    <source>
        <strain evidence="2">NBRC 14063</strain>
    </source>
</reference>
<feature type="transmembrane region" description="Helical" evidence="1">
    <location>
        <begin position="212"/>
        <end position="234"/>
    </location>
</feature>
<feature type="transmembrane region" description="Helical" evidence="1">
    <location>
        <begin position="178"/>
        <end position="200"/>
    </location>
</feature>
<keyword evidence="1" id="KW-0812">Transmembrane</keyword>
<feature type="transmembrane region" description="Helical" evidence="1">
    <location>
        <begin position="109"/>
        <end position="128"/>
    </location>
</feature>
<feature type="transmembrane region" description="Helical" evidence="1">
    <location>
        <begin position="31"/>
        <end position="49"/>
    </location>
</feature>
<dbReference type="AlphaFoldDB" id="A0A919JBS2"/>
<proteinExistence type="predicted"/>
<keyword evidence="1" id="KW-0472">Membrane</keyword>
<evidence type="ECO:0000256" key="1">
    <source>
        <dbReference type="SAM" id="Phobius"/>
    </source>
</evidence>
<keyword evidence="1" id="KW-1133">Transmembrane helix</keyword>
<evidence type="ECO:0000313" key="2">
    <source>
        <dbReference type="EMBL" id="GIE46485.1"/>
    </source>
</evidence>
<evidence type="ECO:0000313" key="3">
    <source>
        <dbReference type="Proteomes" id="UP000647172"/>
    </source>
</evidence>